<evidence type="ECO:0000313" key="3">
    <source>
        <dbReference type="Proteomes" id="UP000641932"/>
    </source>
</evidence>
<sequence length="253" mass="26688">MAPTTLVTGGTGTLGRPLVRELLDAGSDVRVLSRRPAPDATPFDWRTGDLRDGSGLDGALRGVEAVVHCASGTRGDVDAAANLIAAAKRSGDDPHLVYISIVGVDRIPFGYYRAKLRVEELIGACGMPWTVLRATQFHDLVASAAAALSKVPPVMPVAAGFRFQPIEVEEVAARLAELTLSGVPQGRVPDMGGPQILTTGELARIYLRATGRRRTIVPVPLPGRISQAVRAGANLAPAHSDGKRTFAQFLKGE</sequence>
<proteinExistence type="predicted"/>
<dbReference type="PANTHER" id="PTHR12126:SF11">
    <property type="entry name" value="NADH DEHYDROGENASE [UBIQUINONE] 1 ALPHA SUBCOMPLEX SUBUNIT 9, MITOCHONDRIAL"/>
    <property type="match status" value="1"/>
</dbReference>
<protein>
    <submittedName>
        <fullName evidence="2">Nucleotide-diphosphate-sugar epimerase</fullName>
    </submittedName>
</protein>
<dbReference type="EMBL" id="BMMS01000008">
    <property type="protein sequence ID" value="GGO86159.1"/>
    <property type="molecule type" value="Genomic_DNA"/>
</dbReference>
<feature type="domain" description="Peptidase A2" evidence="1">
    <location>
        <begin position="19"/>
        <end position="63"/>
    </location>
</feature>
<dbReference type="GO" id="GO:0004190">
    <property type="term" value="F:aspartic-type endopeptidase activity"/>
    <property type="evidence" value="ECO:0007669"/>
    <property type="project" value="InterPro"/>
</dbReference>
<dbReference type="SUPFAM" id="SSF51735">
    <property type="entry name" value="NAD(P)-binding Rossmann-fold domains"/>
    <property type="match status" value="1"/>
</dbReference>
<reference evidence="2" key="2">
    <citation type="submission" date="2020-09" db="EMBL/GenBank/DDBJ databases">
        <authorList>
            <person name="Sun Q."/>
            <person name="Zhou Y."/>
        </authorList>
    </citation>
    <scope>NUCLEOTIDE SEQUENCE</scope>
    <source>
        <strain evidence="2">CGMCC 4.7201</strain>
    </source>
</reference>
<dbReference type="GO" id="GO:0044877">
    <property type="term" value="F:protein-containing complex binding"/>
    <property type="evidence" value="ECO:0007669"/>
    <property type="project" value="TreeGrafter"/>
</dbReference>
<evidence type="ECO:0000259" key="1">
    <source>
        <dbReference type="PROSITE" id="PS50175"/>
    </source>
</evidence>
<accession>A0A918DW50</accession>
<dbReference type="Pfam" id="PF13460">
    <property type="entry name" value="NAD_binding_10"/>
    <property type="match status" value="1"/>
</dbReference>
<comment type="caution">
    <text evidence="2">The sequence shown here is derived from an EMBL/GenBank/DDBJ whole genome shotgun (WGS) entry which is preliminary data.</text>
</comment>
<gene>
    <name evidence="2" type="ORF">GCM10012280_21610</name>
</gene>
<dbReference type="InterPro" id="IPR016040">
    <property type="entry name" value="NAD(P)-bd_dom"/>
</dbReference>
<dbReference type="Gene3D" id="3.40.50.720">
    <property type="entry name" value="NAD(P)-binding Rossmann-like Domain"/>
    <property type="match status" value="1"/>
</dbReference>
<dbReference type="InterPro" id="IPR036291">
    <property type="entry name" value="NAD(P)-bd_dom_sf"/>
</dbReference>
<dbReference type="InterPro" id="IPR051207">
    <property type="entry name" value="ComplexI_NDUFA9_subunit"/>
</dbReference>
<dbReference type="AlphaFoldDB" id="A0A918DW50"/>
<dbReference type="Proteomes" id="UP000641932">
    <property type="component" value="Unassembled WGS sequence"/>
</dbReference>
<name>A0A918DW50_9ACTN</name>
<evidence type="ECO:0000313" key="2">
    <source>
        <dbReference type="EMBL" id="GGO86159.1"/>
    </source>
</evidence>
<dbReference type="PROSITE" id="PS50175">
    <property type="entry name" value="ASP_PROT_RETROV"/>
    <property type="match status" value="1"/>
</dbReference>
<dbReference type="RefSeq" id="WP_189131365.1">
    <property type="nucleotide sequence ID" value="NZ_BMMS01000008.1"/>
</dbReference>
<reference evidence="2" key="1">
    <citation type="journal article" date="2014" name="Int. J. Syst. Evol. Microbiol.">
        <title>Complete genome sequence of Corynebacterium casei LMG S-19264T (=DSM 44701T), isolated from a smear-ripened cheese.</title>
        <authorList>
            <consortium name="US DOE Joint Genome Institute (JGI-PGF)"/>
            <person name="Walter F."/>
            <person name="Albersmeier A."/>
            <person name="Kalinowski J."/>
            <person name="Ruckert C."/>
        </authorList>
    </citation>
    <scope>NUCLEOTIDE SEQUENCE</scope>
    <source>
        <strain evidence="2">CGMCC 4.7201</strain>
    </source>
</reference>
<organism evidence="2 3">
    <name type="scientific">Wenjunlia tyrosinilytica</name>
    <dbReference type="NCBI Taxonomy" id="1544741"/>
    <lineage>
        <taxon>Bacteria</taxon>
        <taxon>Bacillati</taxon>
        <taxon>Actinomycetota</taxon>
        <taxon>Actinomycetes</taxon>
        <taxon>Kitasatosporales</taxon>
        <taxon>Streptomycetaceae</taxon>
        <taxon>Wenjunlia</taxon>
    </lineage>
</organism>
<dbReference type="PANTHER" id="PTHR12126">
    <property type="entry name" value="NADH-UBIQUINONE OXIDOREDUCTASE 39 KDA SUBUNIT-RELATED"/>
    <property type="match status" value="1"/>
</dbReference>
<keyword evidence="3" id="KW-1185">Reference proteome</keyword>
<dbReference type="InterPro" id="IPR001995">
    <property type="entry name" value="Peptidase_A2_cat"/>
</dbReference>
<dbReference type="GO" id="GO:0006508">
    <property type="term" value="P:proteolysis"/>
    <property type="evidence" value="ECO:0007669"/>
    <property type="project" value="InterPro"/>
</dbReference>